<dbReference type="Proteomes" id="UP001160301">
    <property type="component" value="Unassembled WGS sequence"/>
</dbReference>
<proteinExistence type="predicted"/>
<feature type="transmembrane region" description="Helical" evidence="1">
    <location>
        <begin position="115"/>
        <end position="136"/>
    </location>
</feature>
<evidence type="ECO:0008006" key="4">
    <source>
        <dbReference type="Google" id="ProtNLM"/>
    </source>
</evidence>
<accession>A0ABT6NZY2</accession>
<evidence type="ECO:0000256" key="1">
    <source>
        <dbReference type="SAM" id="Phobius"/>
    </source>
</evidence>
<evidence type="ECO:0000313" key="2">
    <source>
        <dbReference type="EMBL" id="MDI1433873.1"/>
    </source>
</evidence>
<dbReference type="RefSeq" id="WP_136965471.1">
    <property type="nucleotide sequence ID" value="NZ_JARZHI010000035.1"/>
</dbReference>
<protein>
    <recommendedName>
        <fullName evidence="4">Glycine zipper domain-containing protein</fullName>
    </recommendedName>
</protein>
<sequence>MPNLTLSDLVSGLEEFGERYHALDVFVHDVEGLKRALDGEVEPGFEPIEGVGPVAFSIPYNGKHYRLTVFAEQGVARLTREEGVRAEVLTSAAIGSAVGGAVGVAASPRPQVQEFAALAGMVLGLLVGAAIGAAVADSNAPRRVFALRFDPQMKEWRAYDGGLVRWMKERLAAPG</sequence>
<keyword evidence="1" id="KW-1133">Transmembrane helix</keyword>
<keyword evidence="1" id="KW-0472">Membrane</keyword>
<keyword evidence="3" id="KW-1185">Reference proteome</keyword>
<reference evidence="2 3" key="1">
    <citation type="submission" date="2023-04" db="EMBL/GenBank/DDBJ databases">
        <title>The genome sequence of Polyangium sorediatum DSM14670.</title>
        <authorList>
            <person name="Zhang X."/>
        </authorList>
    </citation>
    <scope>NUCLEOTIDE SEQUENCE [LARGE SCALE GENOMIC DNA]</scope>
    <source>
        <strain evidence="2 3">DSM 14670</strain>
    </source>
</reference>
<name>A0ABT6NZY2_9BACT</name>
<comment type="caution">
    <text evidence="2">The sequence shown here is derived from an EMBL/GenBank/DDBJ whole genome shotgun (WGS) entry which is preliminary data.</text>
</comment>
<organism evidence="2 3">
    <name type="scientific">Polyangium sorediatum</name>
    <dbReference type="NCBI Taxonomy" id="889274"/>
    <lineage>
        <taxon>Bacteria</taxon>
        <taxon>Pseudomonadati</taxon>
        <taxon>Myxococcota</taxon>
        <taxon>Polyangia</taxon>
        <taxon>Polyangiales</taxon>
        <taxon>Polyangiaceae</taxon>
        <taxon>Polyangium</taxon>
    </lineage>
</organism>
<evidence type="ECO:0000313" key="3">
    <source>
        <dbReference type="Proteomes" id="UP001160301"/>
    </source>
</evidence>
<keyword evidence="1" id="KW-0812">Transmembrane</keyword>
<gene>
    <name evidence="2" type="ORF">QHF89_30520</name>
</gene>
<dbReference type="EMBL" id="JARZHI010000035">
    <property type="protein sequence ID" value="MDI1433873.1"/>
    <property type="molecule type" value="Genomic_DNA"/>
</dbReference>